<protein>
    <submittedName>
        <fullName evidence="1">Uncharacterized protein</fullName>
    </submittedName>
</protein>
<reference evidence="1" key="1">
    <citation type="submission" date="2014-11" db="EMBL/GenBank/DDBJ databases">
        <authorList>
            <person name="Amaro Gonzalez C."/>
        </authorList>
    </citation>
    <scope>NUCLEOTIDE SEQUENCE</scope>
</reference>
<evidence type="ECO:0000313" key="1">
    <source>
        <dbReference type="EMBL" id="JAH33610.1"/>
    </source>
</evidence>
<dbReference type="AlphaFoldDB" id="A0A0E9RZ01"/>
<name>A0A0E9RZ01_ANGAN</name>
<organism evidence="1">
    <name type="scientific">Anguilla anguilla</name>
    <name type="common">European freshwater eel</name>
    <name type="synonym">Muraena anguilla</name>
    <dbReference type="NCBI Taxonomy" id="7936"/>
    <lineage>
        <taxon>Eukaryota</taxon>
        <taxon>Metazoa</taxon>
        <taxon>Chordata</taxon>
        <taxon>Craniata</taxon>
        <taxon>Vertebrata</taxon>
        <taxon>Euteleostomi</taxon>
        <taxon>Actinopterygii</taxon>
        <taxon>Neopterygii</taxon>
        <taxon>Teleostei</taxon>
        <taxon>Anguilliformes</taxon>
        <taxon>Anguillidae</taxon>
        <taxon>Anguilla</taxon>
    </lineage>
</organism>
<sequence length="60" mass="6607">MLTLSANLCNANLTPTPAMVGLVLRFWTVQQMWRTRQTASSPCCRLVPTSSTYTQGPTGF</sequence>
<reference evidence="1" key="2">
    <citation type="journal article" date="2015" name="Fish Shellfish Immunol.">
        <title>Early steps in the European eel (Anguilla anguilla)-Vibrio vulnificus interaction in the gills: Role of the RtxA13 toxin.</title>
        <authorList>
            <person name="Callol A."/>
            <person name="Pajuelo D."/>
            <person name="Ebbesson L."/>
            <person name="Teles M."/>
            <person name="MacKenzie S."/>
            <person name="Amaro C."/>
        </authorList>
    </citation>
    <scope>NUCLEOTIDE SEQUENCE</scope>
</reference>
<accession>A0A0E9RZ01</accession>
<proteinExistence type="predicted"/>
<dbReference type="EMBL" id="GBXM01074967">
    <property type="protein sequence ID" value="JAH33610.1"/>
    <property type="molecule type" value="Transcribed_RNA"/>
</dbReference>